<organism evidence="4 5">
    <name type="scientific">Fontibacillus phaseoli</name>
    <dbReference type="NCBI Taxonomy" id="1416533"/>
    <lineage>
        <taxon>Bacteria</taxon>
        <taxon>Bacillati</taxon>
        <taxon>Bacillota</taxon>
        <taxon>Bacilli</taxon>
        <taxon>Bacillales</taxon>
        <taxon>Paenibacillaceae</taxon>
        <taxon>Fontibacillus</taxon>
    </lineage>
</organism>
<evidence type="ECO:0000256" key="1">
    <source>
        <dbReference type="ARBA" id="ARBA00022980"/>
    </source>
</evidence>
<dbReference type="Proteomes" id="UP000253090">
    <property type="component" value="Unassembled WGS sequence"/>
</dbReference>
<dbReference type="Pfam" id="PF01386">
    <property type="entry name" value="Ribosomal_L25p"/>
    <property type="match status" value="1"/>
</dbReference>
<dbReference type="GO" id="GO:1990904">
    <property type="term" value="C:ribonucleoprotein complex"/>
    <property type="evidence" value="ECO:0007669"/>
    <property type="project" value="UniProtKB-KW"/>
</dbReference>
<dbReference type="GO" id="GO:0005840">
    <property type="term" value="C:ribosome"/>
    <property type="evidence" value="ECO:0007669"/>
    <property type="project" value="UniProtKB-KW"/>
</dbReference>
<protein>
    <recommendedName>
        <fullName evidence="3">Large ribosomal subunit protein bL25 L25 domain-containing protein</fullName>
    </recommendedName>
</protein>
<dbReference type="InterPro" id="IPR029751">
    <property type="entry name" value="Ribosomal_L25_dom"/>
</dbReference>
<dbReference type="AlphaFoldDB" id="A0A369BH56"/>
<feature type="domain" description="Large ribosomal subunit protein bL25 L25" evidence="3">
    <location>
        <begin position="8"/>
        <end position="45"/>
    </location>
</feature>
<accession>A0A369BH56</accession>
<reference evidence="4 5" key="1">
    <citation type="submission" date="2018-07" db="EMBL/GenBank/DDBJ databases">
        <title>Genomic Encyclopedia of Type Strains, Phase III (KMG-III): the genomes of soil and plant-associated and newly described type strains.</title>
        <authorList>
            <person name="Whitman W."/>
        </authorList>
    </citation>
    <scope>NUCLEOTIDE SEQUENCE [LARGE SCALE GENOMIC DNA]</scope>
    <source>
        <strain evidence="4 5">CECT 8333</strain>
    </source>
</reference>
<proteinExistence type="predicted"/>
<evidence type="ECO:0000313" key="4">
    <source>
        <dbReference type="EMBL" id="RCX20741.1"/>
    </source>
</evidence>
<keyword evidence="2" id="KW-0687">Ribonucleoprotein</keyword>
<dbReference type="GO" id="GO:0003735">
    <property type="term" value="F:structural constituent of ribosome"/>
    <property type="evidence" value="ECO:0007669"/>
    <property type="project" value="InterPro"/>
</dbReference>
<sequence length="49" mass="5468">MMRASFAAEQRLSLNRTGLKRLRRSGRLPGVVMGLNQESDMIHINPTSA</sequence>
<keyword evidence="5" id="KW-1185">Reference proteome</keyword>
<evidence type="ECO:0000256" key="2">
    <source>
        <dbReference type="ARBA" id="ARBA00023274"/>
    </source>
</evidence>
<dbReference type="SUPFAM" id="SSF50715">
    <property type="entry name" value="Ribosomal protein L25-like"/>
    <property type="match status" value="1"/>
</dbReference>
<dbReference type="GO" id="GO:0006412">
    <property type="term" value="P:translation"/>
    <property type="evidence" value="ECO:0007669"/>
    <property type="project" value="InterPro"/>
</dbReference>
<evidence type="ECO:0000313" key="5">
    <source>
        <dbReference type="Proteomes" id="UP000253090"/>
    </source>
</evidence>
<keyword evidence="1" id="KW-0689">Ribosomal protein</keyword>
<dbReference type="Gene3D" id="2.40.240.10">
    <property type="entry name" value="Ribosomal Protein L25, Chain P"/>
    <property type="match status" value="1"/>
</dbReference>
<gene>
    <name evidence="4" type="ORF">DFP94_103474</name>
</gene>
<name>A0A369BH56_9BACL</name>
<dbReference type="InterPro" id="IPR011035">
    <property type="entry name" value="Ribosomal_bL25/Gln-tRNA_synth"/>
</dbReference>
<dbReference type="InterPro" id="IPR020056">
    <property type="entry name" value="Rbsml_bL25/Gln-tRNA_synth_N"/>
</dbReference>
<dbReference type="RefSeq" id="WP_181873128.1">
    <property type="nucleotide sequence ID" value="NZ_QPJW01000003.1"/>
</dbReference>
<dbReference type="EMBL" id="QPJW01000003">
    <property type="protein sequence ID" value="RCX20741.1"/>
    <property type="molecule type" value="Genomic_DNA"/>
</dbReference>
<evidence type="ECO:0000259" key="3">
    <source>
        <dbReference type="Pfam" id="PF01386"/>
    </source>
</evidence>
<comment type="caution">
    <text evidence="4">The sequence shown here is derived from an EMBL/GenBank/DDBJ whole genome shotgun (WGS) entry which is preliminary data.</text>
</comment>